<dbReference type="InterPro" id="IPR058240">
    <property type="entry name" value="rSAM_sf"/>
</dbReference>
<evidence type="ECO:0000256" key="6">
    <source>
        <dbReference type="ARBA" id="ARBA00022723"/>
    </source>
</evidence>
<comment type="subcellular location">
    <subcellularLocation>
        <location evidence="10">Cytoplasm</location>
    </subcellularLocation>
</comment>
<organism evidence="13 14">
    <name type="scientific">Corynebacterium hansenii</name>
    <dbReference type="NCBI Taxonomy" id="394964"/>
    <lineage>
        <taxon>Bacteria</taxon>
        <taxon>Bacillati</taxon>
        <taxon>Actinomycetota</taxon>
        <taxon>Actinomycetes</taxon>
        <taxon>Mycobacteriales</taxon>
        <taxon>Corynebacteriaceae</taxon>
        <taxon>Corynebacterium</taxon>
    </lineage>
</organism>
<evidence type="ECO:0000256" key="3">
    <source>
        <dbReference type="ARBA" id="ARBA00021356"/>
    </source>
</evidence>
<comment type="catalytic activity">
    <reaction evidence="10">
        <text>glycyl-[formate C-acetyltransferase] + reduced [flavodoxin] + S-adenosyl-L-methionine = glycin-2-yl radical-[formate C-acetyltransferase] + semiquinone [flavodoxin] + 5'-deoxyadenosine + L-methionine + H(+)</text>
        <dbReference type="Rhea" id="RHEA:19225"/>
        <dbReference type="Rhea" id="RHEA-COMP:10622"/>
        <dbReference type="Rhea" id="RHEA-COMP:12190"/>
        <dbReference type="Rhea" id="RHEA-COMP:12191"/>
        <dbReference type="Rhea" id="RHEA-COMP:14480"/>
        <dbReference type="ChEBI" id="CHEBI:15378"/>
        <dbReference type="ChEBI" id="CHEBI:17319"/>
        <dbReference type="ChEBI" id="CHEBI:29947"/>
        <dbReference type="ChEBI" id="CHEBI:32722"/>
        <dbReference type="ChEBI" id="CHEBI:57618"/>
        <dbReference type="ChEBI" id="CHEBI:57844"/>
        <dbReference type="ChEBI" id="CHEBI:59789"/>
        <dbReference type="ChEBI" id="CHEBI:140311"/>
        <dbReference type="EC" id="1.97.1.4"/>
    </reaction>
</comment>
<keyword evidence="5 10" id="KW-0949">S-adenosyl-L-methionine</keyword>
<dbReference type="PANTHER" id="PTHR30352">
    <property type="entry name" value="PYRUVATE FORMATE-LYASE-ACTIVATING ENZYME"/>
    <property type="match status" value="1"/>
</dbReference>
<comment type="similarity">
    <text evidence="2 10">Belongs to the organic radical-activating enzymes family.</text>
</comment>
<keyword evidence="13" id="KW-0670">Pyruvate</keyword>
<dbReference type="InterPro" id="IPR013785">
    <property type="entry name" value="Aldolase_TIM"/>
</dbReference>
<evidence type="ECO:0000313" key="13">
    <source>
        <dbReference type="EMBL" id="MFC3850943.1"/>
    </source>
</evidence>
<evidence type="ECO:0000256" key="1">
    <source>
        <dbReference type="ARBA" id="ARBA00003141"/>
    </source>
</evidence>
<proteinExistence type="inferred from homology"/>
<reference evidence="14" key="1">
    <citation type="journal article" date="2019" name="Int. J. Syst. Evol. Microbiol.">
        <title>The Global Catalogue of Microorganisms (GCM) 10K type strain sequencing project: providing services to taxonomists for standard genome sequencing and annotation.</title>
        <authorList>
            <consortium name="The Broad Institute Genomics Platform"/>
            <consortium name="The Broad Institute Genome Sequencing Center for Infectious Disease"/>
            <person name="Wu L."/>
            <person name="Ma J."/>
        </authorList>
    </citation>
    <scope>NUCLEOTIDE SEQUENCE [LARGE SCALE GENOMIC DNA]</scope>
    <source>
        <strain evidence="14">CCUG 53252</strain>
    </source>
</reference>
<dbReference type="InterPro" id="IPR007197">
    <property type="entry name" value="rSAM"/>
</dbReference>
<evidence type="ECO:0000256" key="4">
    <source>
        <dbReference type="ARBA" id="ARBA00022485"/>
    </source>
</evidence>
<evidence type="ECO:0000256" key="10">
    <source>
        <dbReference type="RuleBase" id="RU362053"/>
    </source>
</evidence>
<keyword evidence="6 10" id="KW-0479">Metal-binding</keyword>
<dbReference type="EMBL" id="JBHRZN010000004">
    <property type="protein sequence ID" value="MFC3850943.1"/>
    <property type="molecule type" value="Genomic_DNA"/>
</dbReference>
<dbReference type="PROSITE" id="PS01087">
    <property type="entry name" value="RADICAL_ACTIVATING"/>
    <property type="match status" value="1"/>
</dbReference>
<dbReference type="NCBIfam" id="TIGR02493">
    <property type="entry name" value="PFLA"/>
    <property type="match status" value="1"/>
</dbReference>
<dbReference type="InterPro" id="IPR012838">
    <property type="entry name" value="PFL1_activating"/>
</dbReference>
<dbReference type="RefSeq" id="WP_290288076.1">
    <property type="nucleotide sequence ID" value="NZ_CP047211.1"/>
</dbReference>
<feature type="domain" description="Radical SAM core" evidence="12">
    <location>
        <begin position="68"/>
        <end position="291"/>
    </location>
</feature>
<dbReference type="Pfam" id="PF04055">
    <property type="entry name" value="Radical_SAM"/>
    <property type="match status" value="1"/>
</dbReference>
<dbReference type="CDD" id="cd01335">
    <property type="entry name" value="Radical_SAM"/>
    <property type="match status" value="1"/>
</dbReference>
<dbReference type="EC" id="1.97.1.4" evidence="10"/>
<evidence type="ECO:0000256" key="2">
    <source>
        <dbReference type="ARBA" id="ARBA00009777"/>
    </source>
</evidence>
<evidence type="ECO:0000256" key="7">
    <source>
        <dbReference type="ARBA" id="ARBA00023002"/>
    </source>
</evidence>
<evidence type="ECO:0000256" key="5">
    <source>
        <dbReference type="ARBA" id="ARBA00022691"/>
    </source>
</evidence>
<keyword evidence="9 10" id="KW-0411">Iron-sulfur</keyword>
<accession>A0ABV7ZQX2</accession>
<dbReference type="PROSITE" id="PS51918">
    <property type="entry name" value="RADICAL_SAM"/>
    <property type="match status" value="1"/>
</dbReference>
<dbReference type="InterPro" id="IPR034457">
    <property type="entry name" value="Organic_radical-activating"/>
</dbReference>
<keyword evidence="4 10" id="KW-0004">4Fe-4S</keyword>
<comment type="function">
    <text evidence="1 10">Activation of pyruvate formate-lyase under anaerobic conditions by generation of an organic free radical, using S-adenosylmethionine and reduced flavodoxin as cosubstrates to produce 5'-deoxy-adenosine.</text>
</comment>
<comment type="cofactor">
    <cofactor evidence="10">
        <name>[4Fe-4S] cluster</name>
        <dbReference type="ChEBI" id="CHEBI:49883"/>
    </cofactor>
    <text evidence="10">Binds 1 [4Fe-4S] cluster. The cluster is coordinated with 3 cysteines and an exchangeable S-adenosyl-L-methionine.</text>
</comment>
<name>A0ABV7ZQX2_9CORY</name>
<dbReference type="SFLD" id="SFLDG01066">
    <property type="entry name" value="organic_radical-activating_enz"/>
    <property type="match status" value="1"/>
</dbReference>
<keyword evidence="10" id="KW-0963">Cytoplasm</keyword>
<keyword evidence="7 10" id="KW-0560">Oxidoreductase</keyword>
<dbReference type="InterPro" id="IPR001989">
    <property type="entry name" value="Radical_activat_CS"/>
</dbReference>
<gene>
    <name evidence="13" type="primary">pflA</name>
    <name evidence="13" type="ORF">ACFORJ_12315</name>
</gene>
<dbReference type="GO" id="GO:0043365">
    <property type="term" value="F:[formate-C-acetyltransferase]-activating enzyme activity"/>
    <property type="evidence" value="ECO:0007669"/>
    <property type="project" value="UniProtKB-EC"/>
</dbReference>
<keyword evidence="14" id="KW-1185">Reference proteome</keyword>
<comment type="caution">
    <text evidence="13">The sequence shown here is derived from an EMBL/GenBank/DDBJ whole genome shotgun (WGS) entry which is preliminary data.</text>
</comment>
<evidence type="ECO:0000313" key="14">
    <source>
        <dbReference type="Proteomes" id="UP001595751"/>
    </source>
</evidence>
<sequence>MADGLNRKVTVAPSRGPRVRGAAQGLGGVPGPAAPGDDVAEHNRRALFDARRTGDIGLVHSWELVTSVDGPGTRMTLFMSGCPLRCKYCHNPDTMELREGTLERVEDVIARVKRYRTVFRASGGGLTISGGEPLFQPAFVKRVLAAAKEAGIHTAVDTSGNLGHRLSDGELDLVDLFLLDVKSGLPGTYENVTGRQLKPTLEFGERLVAHGKKMWVRFVLVPGLTDDPANVEATADIVARWADCVERVEVLPFHNMGADKWANLGMTYELGDVRPPTKESLERVRDVFRARGLTTY</sequence>
<dbReference type="SFLD" id="SFLDS00029">
    <property type="entry name" value="Radical_SAM"/>
    <property type="match status" value="1"/>
</dbReference>
<evidence type="ECO:0000256" key="11">
    <source>
        <dbReference type="SAM" id="MobiDB-lite"/>
    </source>
</evidence>
<dbReference type="Proteomes" id="UP001595751">
    <property type="component" value="Unassembled WGS sequence"/>
</dbReference>
<dbReference type="Gene3D" id="3.20.20.70">
    <property type="entry name" value="Aldolase class I"/>
    <property type="match status" value="1"/>
</dbReference>
<dbReference type="SUPFAM" id="SSF102114">
    <property type="entry name" value="Radical SAM enzymes"/>
    <property type="match status" value="1"/>
</dbReference>
<evidence type="ECO:0000256" key="9">
    <source>
        <dbReference type="ARBA" id="ARBA00023014"/>
    </source>
</evidence>
<protein>
    <recommendedName>
        <fullName evidence="3 10">Pyruvate formate-lyase-activating enzyme</fullName>
        <ecNumber evidence="10">1.97.1.4</ecNumber>
    </recommendedName>
</protein>
<dbReference type="PANTHER" id="PTHR30352:SF5">
    <property type="entry name" value="PYRUVATE FORMATE-LYASE 1-ACTIVATING ENZYME"/>
    <property type="match status" value="1"/>
</dbReference>
<evidence type="ECO:0000256" key="8">
    <source>
        <dbReference type="ARBA" id="ARBA00023004"/>
    </source>
</evidence>
<keyword evidence="8 10" id="KW-0408">Iron</keyword>
<feature type="region of interest" description="Disordered" evidence="11">
    <location>
        <begin position="1"/>
        <end position="37"/>
    </location>
</feature>
<evidence type="ECO:0000259" key="12">
    <source>
        <dbReference type="PROSITE" id="PS51918"/>
    </source>
</evidence>